<keyword evidence="7" id="KW-1185">Reference proteome</keyword>
<protein>
    <recommendedName>
        <fullName evidence="5">Immunoglobulin domain-containing protein</fullName>
    </recommendedName>
</protein>
<dbReference type="InterPro" id="IPR003599">
    <property type="entry name" value="Ig_sub"/>
</dbReference>
<feature type="region of interest" description="Disordered" evidence="2">
    <location>
        <begin position="293"/>
        <end position="321"/>
    </location>
</feature>
<proteinExistence type="predicted"/>
<dbReference type="EMBL" id="JAHHUM010000601">
    <property type="protein sequence ID" value="KAK5618769.1"/>
    <property type="molecule type" value="Genomic_DNA"/>
</dbReference>
<dbReference type="AlphaFoldDB" id="A0AAV9SBX0"/>
<keyword evidence="1" id="KW-0393">Immunoglobulin domain</keyword>
<feature type="transmembrane region" description="Helical" evidence="3">
    <location>
        <begin position="244"/>
        <end position="268"/>
    </location>
</feature>
<dbReference type="InterPro" id="IPR036179">
    <property type="entry name" value="Ig-like_dom_sf"/>
</dbReference>
<accession>A0AAV9SBX0</accession>
<evidence type="ECO:0000313" key="6">
    <source>
        <dbReference type="EMBL" id="KAK5618769.1"/>
    </source>
</evidence>
<dbReference type="InterPro" id="IPR013151">
    <property type="entry name" value="Immunoglobulin_dom"/>
</dbReference>
<feature type="signal peptide" evidence="4">
    <location>
        <begin position="1"/>
        <end position="16"/>
    </location>
</feature>
<feature type="chain" id="PRO_5043541492" description="Immunoglobulin domain-containing protein" evidence="4">
    <location>
        <begin position="17"/>
        <end position="341"/>
    </location>
</feature>
<dbReference type="Pfam" id="PF00047">
    <property type="entry name" value="ig"/>
    <property type="match status" value="1"/>
</dbReference>
<dbReference type="SMART" id="SM00409">
    <property type="entry name" value="IG"/>
    <property type="match status" value="1"/>
</dbReference>
<organism evidence="6 7">
    <name type="scientific">Crenichthys baileyi</name>
    <name type="common">White River springfish</name>
    <dbReference type="NCBI Taxonomy" id="28760"/>
    <lineage>
        <taxon>Eukaryota</taxon>
        <taxon>Metazoa</taxon>
        <taxon>Chordata</taxon>
        <taxon>Craniata</taxon>
        <taxon>Vertebrata</taxon>
        <taxon>Euteleostomi</taxon>
        <taxon>Actinopterygii</taxon>
        <taxon>Neopterygii</taxon>
        <taxon>Teleostei</taxon>
        <taxon>Neoteleostei</taxon>
        <taxon>Acanthomorphata</taxon>
        <taxon>Ovalentaria</taxon>
        <taxon>Atherinomorphae</taxon>
        <taxon>Cyprinodontiformes</taxon>
        <taxon>Goodeidae</taxon>
        <taxon>Crenichthys</taxon>
    </lineage>
</organism>
<dbReference type="SUPFAM" id="SSF48726">
    <property type="entry name" value="Immunoglobulin"/>
    <property type="match status" value="1"/>
</dbReference>
<reference evidence="6 7" key="1">
    <citation type="submission" date="2021-06" db="EMBL/GenBank/DDBJ databases">
        <authorList>
            <person name="Palmer J.M."/>
        </authorList>
    </citation>
    <scope>NUCLEOTIDE SEQUENCE [LARGE SCALE GENOMIC DNA]</scope>
    <source>
        <strain evidence="6 7">MEX-2019</strain>
        <tissue evidence="6">Muscle</tissue>
    </source>
</reference>
<dbReference type="Gene3D" id="2.60.40.10">
    <property type="entry name" value="Immunoglobulins"/>
    <property type="match status" value="1"/>
</dbReference>
<evidence type="ECO:0000256" key="1">
    <source>
        <dbReference type="ARBA" id="ARBA00023319"/>
    </source>
</evidence>
<keyword evidence="4" id="KW-0732">Signal</keyword>
<evidence type="ECO:0000256" key="2">
    <source>
        <dbReference type="SAM" id="MobiDB-lite"/>
    </source>
</evidence>
<name>A0AAV9SBX0_9TELE</name>
<keyword evidence="3" id="KW-0472">Membrane</keyword>
<evidence type="ECO:0000256" key="3">
    <source>
        <dbReference type="SAM" id="Phobius"/>
    </source>
</evidence>
<feature type="region of interest" description="Disordered" evidence="2">
    <location>
        <begin position="215"/>
        <end position="240"/>
    </location>
</feature>
<feature type="compositionally biased region" description="Basic and acidic residues" evidence="2">
    <location>
        <begin position="293"/>
        <end position="305"/>
    </location>
</feature>
<gene>
    <name evidence="6" type="ORF">CRENBAI_012184</name>
</gene>
<evidence type="ECO:0000313" key="7">
    <source>
        <dbReference type="Proteomes" id="UP001311232"/>
    </source>
</evidence>
<evidence type="ECO:0000259" key="5">
    <source>
        <dbReference type="SMART" id="SM00409"/>
    </source>
</evidence>
<keyword evidence="3" id="KW-1133">Transmembrane helix</keyword>
<dbReference type="Proteomes" id="UP001311232">
    <property type="component" value="Unassembled WGS sequence"/>
</dbReference>
<dbReference type="InterPro" id="IPR013783">
    <property type="entry name" value="Ig-like_fold"/>
</dbReference>
<feature type="domain" description="Immunoglobulin" evidence="5">
    <location>
        <begin position="22"/>
        <end position="114"/>
    </location>
</feature>
<keyword evidence="3" id="KW-0812">Transmembrane</keyword>
<comment type="caution">
    <text evidence="6">The sequence shown here is derived from an EMBL/GenBank/DDBJ whole genome shotgun (WGS) entry which is preliminary data.</text>
</comment>
<sequence length="341" mass="38339">MMFIIYFLMVFKDGCCQEFPTIETKTVYVGDSVKLECSRRSAGDIVWMKINSENTPEILGKTENKFRYIKVGEEPGLLFLQLVKARLNDSGFYLCQRNYKGKKTFFNVTYLRVKDSAVTTVSTPAPPQLHNSVTLYCSAFHHPQNKSCPGDENLLCFRAESNQTLPGLNYTENDEEDRFKFNSEGCFYSYFKNTSLSGAQMYHCAVAKHDKNLSGGKSNPVAKHDNNMSGEKSNPDTKGDSSNYNTVLCLLSAALAICLVVIAFLIYFTIQVNTKLNDCSNVTVALQAHEPMKGNQERQKSHEDLVYSSVSTRRKASRKRTGDAMSEVQDVIYTEVNILGL</sequence>
<evidence type="ECO:0000256" key="4">
    <source>
        <dbReference type="SAM" id="SignalP"/>
    </source>
</evidence>